<dbReference type="RefSeq" id="WP_068534316.1">
    <property type="nucleotide sequence ID" value="NZ_LVJH01000027.1"/>
</dbReference>
<feature type="domain" description="SLH" evidence="3">
    <location>
        <begin position="1007"/>
        <end position="1066"/>
    </location>
</feature>
<dbReference type="InterPro" id="IPR001119">
    <property type="entry name" value="SLH_dom"/>
</dbReference>
<dbReference type="PANTHER" id="PTHR43308:SF5">
    <property type="entry name" value="S-LAYER PROTEIN _ PEPTIDOGLYCAN ENDO-BETA-N-ACETYLGLUCOSAMINIDASE"/>
    <property type="match status" value="1"/>
</dbReference>
<evidence type="ECO:0000256" key="2">
    <source>
        <dbReference type="SAM" id="SignalP"/>
    </source>
</evidence>
<proteinExistence type="predicted"/>
<dbReference type="EMBL" id="LVJH01000027">
    <property type="protein sequence ID" value="OAB41699.1"/>
    <property type="molecule type" value="Genomic_DNA"/>
</dbReference>
<comment type="caution">
    <text evidence="4">The sequence shown here is derived from an EMBL/GenBank/DDBJ whole genome shotgun (WGS) entry which is preliminary data.</text>
</comment>
<dbReference type="Pfam" id="PF07532">
    <property type="entry name" value="Big_4"/>
    <property type="match status" value="1"/>
</dbReference>
<dbReference type="Pfam" id="PF00395">
    <property type="entry name" value="SLH"/>
    <property type="match status" value="3"/>
</dbReference>
<dbReference type="AlphaFoldDB" id="A0A168K8J9"/>
<dbReference type="STRING" id="494026.PGLA_15610"/>
<evidence type="ECO:0000256" key="1">
    <source>
        <dbReference type="SAM" id="MobiDB-lite"/>
    </source>
</evidence>
<dbReference type="InterPro" id="IPR051465">
    <property type="entry name" value="Cell_Envelope_Struct_Comp"/>
</dbReference>
<feature type="domain" description="SLH" evidence="3">
    <location>
        <begin position="939"/>
        <end position="1002"/>
    </location>
</feature>
<dbReference type="PANTHER" id="PTHR43308">
    <property type="entry name" value="OUTER MEMBRANE PROTEIN ALPHA-RELATED"/>
    <property type="match status" value="1"/>
</dbReference>
<accession>A0A168K8J9</accession>
<organism evidence="4 5">
    <name type="scientific">Paenibacillus glacialis</name>
    <dbReference type="NCBI Taxonomy" id="494026"/>
    <lineage>
        <taxon>Bacteria</taxon>
        <taxon>Bacillati</taxon>
        <taxon>Bacillota</taxon>
        <taxon>Bacilli</taxon>
        <taxon>Bacillales</taxon>
        <taxon>Paenibacillaceae</taxon>
        <taxon>Paenibacillus</taxon>
    </lineage>
</organism>
<dbReference type="PROSITE" id="PS51272">
    <property type="entry name" value="SLH"/>
    <property type="match status" value="3"/>
</dbReference>
<feature type="signal peptide" evidence="2">
    <location>
        <begin position="1"/>
        <end position="28"/>
    </location>
</feature>
<feature type="compositionally biased region" description="Low complexity" evidence="1">
    <location>
        <begin position="818"/>
        <end position="842"/>
    </location>
</feature>
<feature type="chain" id="PRO_5007898355" evidence="2">
    <location>
        <begin position="29"/>
        <end position="1066"/>
    </location>
</feature>
<evidence type="ECO:0000313" key="5">
    <source>
        <dbReference type="Proteomes" id="UP000076967"/>
    </source>
</evidence>
<dbReference type="OrthoDB" id="504962at2"/>
<dbReference type="Proteomes" id="UP000076967">
    <property type="component" value="Unassembled WGS sequence"/>
</dbReference>
<keyword evidence="2" id="KW-0732">Signal</keyword>
<sequence>MIQKKAIFNVMVSTSLLTSLVLPTVVSADGLAQEVQSEQLQGNSIIEGPVENSESKINAASVSQESYSTANDIVSVQAIPDSTYPYRTKASNFELPSRVMVQLNGGSETELYVRWDFNDYNPEDIKEQTFTAVGTLRENPWGSELPDGINNPQDVKATAKITISVAKQIKSVDPLADMLDVENGTNYYSLGLPDSVGVVLDDDTTTTVGVTWSQGDYDMHDQSANTVEFTGRLGDRYGLPVGIDNSSMKLEAKVKVSFRKARTITSLQPVEINDVPSGTKKAEKALGLPEQVEATLSDNQKVQVPIEWDVEHSAYDSSKSEAQTFKVTGRVQDIPAGLTNPSGVTAEATVTVAAAIQVTDIETVQVLQVPNGISKTALAFYLPKQADVTLSNDRKEKVDVTWDLAGSTYDPTNEQQQALKVIGTLVHLPAGVAAQSQKVTANVTISEMRYVESLNHVVDIIGIVNGTNATTEALHLPKQVSVALSDGSTISVDAQWGLHNIGYEKGNAKAQTLTATGTLINLPLGVKGNNVQAKVNVQVDAKIEPKKNVGATMSDVSMDKEGRNTTEVLSEYFLPLSGDVAGSNGQPINGPGTALMVLQMYINGEEVRTIDYLGRSLSLNTKLYVGWKNEDVLAEVSNVLKAALLHHSEGRNYEVITSTSPAGIIIKQKQGTGSSTDVFGYVLENGQGSAVEGLTWGDLETKVEGRWGMVGEKSKFSVQVKNGASADGDLVVHVSDGIIDKQISVPVVANDDAATVAQKVRERLVQDYEIVNAYIVKADGSTLAFEALEEGSKQVKVSVKTAIDTGSKPDEGSNKPDSGNGNNNSGGSSSNNNNNGNSSSNGNGSGAGSTGSGTTTDKDNVGGKGGTPSPDKAENGDGKSVSTFVDLQNHKWAQKSIDFLNSKGIILGTSEHVFAPSAAMKRGDFALLLMKMFGLKSDATVRFSDVPQSSYYYEAISSLKAQGIVQGLGGDKFDPEAPMTRQDLMVMLHKALTKSGIKLKVGEAPSLNGFADSDKVKSYAKDAVLALITEGIVKGDGSKLNPTDHASRAEVAVLLEQVFNKIPVNK</sequence>
<dbReference type="InterPro" id="IPR011081">
    <property type="entry name" value="Big_4"/>
</dbReference>
<keyword evidence="5" id="KW-1185">Reference proteome</keyword>
<evidence type="ECO:0000259" key="3">
    <source>
        <dbReference type="PROSITE" id="PS51272"/>
    </source>
</evidence>
<dbReference type="NCBIfam" id="TIGR01965">
    <property type="entry name" value="VCBS_repeat"/>
    <property type="match status" value="1"/>
</dbReference>
<gene>
    <name evidence="4" type="ORF">PGLA_15610</name>
</gene>
<protein>
    <submittedName>
        <fullName evidence="4">Scaffolding protein</fullName>
    </submittedName>
</protein>
<feature type="domain" description="SLH" evidence="3">
    <location>
        <begin position="880"/>
        <end position="938"/>
    </location>
</feature>
<dbReference type="InterPro" id="IPR010221">
    <property type="entry name" value="VCBS_dom"/>
</dbReference>
<reference evidence="4 5" key="1">
    <citation type="submission" date="2016-03" db="EMBL/GenBank/DDBJ databases">
        <title>Draft genome sequence of Paenibacillus glacialis DSM 22343.</title>
        <authorList>
            <person name="Shin S.-K."/>
            <person name="Yi H."/>
        </authorList>
    </citation>
    <scope>NUCLEOTIDE SEQUENCE [LARGE SCALE GENOMIC DNA]</scope>
    <source>
        <strain evidence="4 5">DSM 22343</strain>
    </source>
</reference>
<evidence type="ECO:0000313" key="4">
    <source>
        <dbReference type="EMBL" id="OAB41699.1"/>
    </source>
</evidence>
<feature type="region of interest" description="Disordered" evidence="1">
    <location>
        <begin position="802"/>
        <end position="880"/>
    </location>
</feature>
<name>A0A168K8J9_9BACL</name>